<dbReference type="EMBL" id="FN648796">
    <property type="protein sequence ID" value="CBJ27149.1"/>
    <property type="molecule type" value="Genomic_DNA"/>
</dbReference>
<name>D7G4Q6_ECTSI</name>
<evidence type="ECO:0000256" key="1">
    <source>
        <dbReference type="ARBA" id="ARBA00022737"/>
    </source>
</evidence>
<feature type="compositionally biased region" description="Acidic residues" evidence="2">
    <location>
        <begin position="303"/>
        <end position="315"/>
    </location>
</feature>
<dbReference type="Pfam" id="PF02493">
    <property type="entry name" value="MORN"/>
    <property type="match status" value="8"/>
</dbReference>
<dbReference type="EMBL" id="FN649733">
    <property type="protein sequence ID" value="CBJ27149.1"/>
    <property type="molecule type" value="Genomic_DNA"/>
</dbReference>
<accession>D7G4Q6</accession>
<dbReference type="SMART" id="SM00698">
    <property type="entry name" value="MORN"/>
    <property type="match status" value="8"/>
</dbReference>
<gene>
    <name evidence="3" type="ORF">Esi_0058_0011</name>
</gene>
<dbReference type="SUPFAM" id="SSF82185">
    <property type="entry name" value="Histone H3 K4-specific methyltransferase SET7/9 N-terminal domain"/>
    <property type="match status" value="2"/>
</dbReference>
<keyword evidence="1" id="KW-0677">Repeat</keyword>
<reference evidence="3 4" key="1">
    <citation type="journal article" date="2010" name="Nature">
        <title>The Ectocarpus genome and the independent evolution of multicellularity in brown algae.</title>
        <authorList>
            <person name="Cock J.M."/>
            <person name="Sterck L."/>
            <person name="Rouze P."/>
            <person name="Scornet D."/>
            <person name="Allen A.E."/>
            <person name="Amoutzias G."/>
            <person name="Anthouard V."/>
            <person name="Artiguenave F."/>
            <person name="Aury J.M."/>
            <person name="Badger J.H."/>
            <person name="Beszteri B."/>
            <person name="Billiau K."/>
            <person name="Bonnet E."/>
            <person name="Bothwell J.H."/>
            <person name="Bowler C."/>
            <person name="Boyen C."/>
            <person name="Brownlee C."/>
            <person name="Carrano C.J."/>
            <person name="Charrier B."/>
            <person name="Cho G.Y."/>
            <person name="Coelho S.M."/>
            <person name="Collen J."/>
            <person name="Corre E."/>
            <person name="Da Silva C."/>
            <person name="Delage L."/>
            <person name="Delaroque N."/>
            <person name="Dittami S.M."/>
            <person name="Doulbeau S."/>
            <person name="Elias M."/>
            <person name="Farnham G."/>
            <person name="Gachon C.M."/>
            <person name="Gschloessl B."/>
            <person name="Heesch S."/>
            <person name="Jabbari K."/>
            <person name="Jubin C."/>
            <person name="Kawai H."/>
            <person name="Kimura K."/>
            <person name="Kloareg B."/>
            <person name="Kupper F.C."/>
            <person name="Lang D."/>
            <person name="Le Bail A."/>
            <person name="Leblanc C."/>
            <person name="Lerouge P."/>
            <person name="Lohr M."/>
            <person name="Lopez P.J."/>
            <person name="Martens C."/>
            <person name="Maumus F."/>
            <person name="Michel G."/>
            <person name="Miranda-Saavedra D."/>
            <person name="Morales J."/>
            <person name="Moreau H."/>
            <person name="Motomura T."/>
            <person name="Nagasato C."/>
            <person name="Napoli C.A."/>
            <person name="Nelson D.R."/>
            <person name="Nyvall-Collen P."/>
            <person name="Peters A.F."/>
            <person name="Pommier C."/>
            <person name="Potin P."/>
            <person name="Poulain J."/>
            <person name="Quesneville H."/>
            <person name="Read B."/>
            <person name="Rensing S.A."/>
            <person name="Ritter A."/>
            <person name="Rousvoal S."/>
            <person name="Samanta M."/>
            <person name="Samson G."/>
            <person name="Schroeder D.C."/>
            <person name="Segurens B."/>
            <person name="Strittmatter M."/>
            <person name="Tonon T."/>
            <person name="Tregear J.W."/>
            <person name="Valentin K."/>
            <person name="von Dassow P."/>
            <person name="Yamagishi T."/>
            <person name="Van de Peer Y."/>
            <person name="Wincker P."/>
        </authorList>
    </citation>
    <scope>NUCLEOTIDE SEQUENCE [LARGE SCALE GENOMIC DNA]</scope>
    <source>
        <strain evidence="4">Ec32 / CCAP1310/4</strain>
    </source>
</reference>
<evidence type="ECO:0000313" key="3">
    <source>
        <dbReference type="EMBL" id="CBJ27149.1"/>
    </source>
</evidence>
<dbReference type="eggNOG" id="KOG0229">
    <property type="taxonomic scope" value="Eukaryota"/>
</dbReference>
<proteinExistence type="predicted"/>
<evidence type="ECO:0000256" key="2">
    <source>
        <dbReference type="SAM" id="MobiDB-lite"/>
    </source>
</evidence>
<evidence type="ECO:0000313" key="4">
    <source>
        <dbReference type="Proteomes" id="UP000002630"/>
    </source>
</evidence>
<dbReference type="InParanoid" id="D7G4Q6"/>
<feature type="compositionally biased region" description="Basic and acidic residues" evidence="2">
    <location>
        <begin position="291"/>
        <end position="302"/>
    </location>
</feature>
<feature type="region of interest" description="Disordered" evidence="2">
    <location>
        <begin position="1"/>
        <end position="59"/>
    </location>
</feature>
<keyword evidence="4" id="KW-1185">Reference proteome</keyword>
<dbReference type="Proteomes" id="UP000002630">
    <property type="component" value="Linkage Group LG08"/>
</dbReference>
<protein>
    <submittedName>
        <fullName evidence="3">Uncharacterized protein</fullName>
    </submittedName>
</protein>
<feature type="region of interest" description="Disordered" evidence="2">
    <location>
        <begin position="92"/>
        <end position="112"/>
    </location>
</feature>
<dbReference type="InterPro" id="IPR003409">
    <property type="entry name" value="MORN"/>
</dbReference>
<dbReference type="STRING" id="2880.D7G4Q6"/>
<dbReference type="Gene3D" id="2.20.110.10">
    <property type="entry name" value="Histone H3 K4-specific methyltransferase SET7/9 N-terminal domain"/>
    <property type="match status" value="2"/>
</dbReference>
<feature type="compositionally biased region" description="Polar residues" evidence="2">
    <location>
        <begin position="103"/>
        <end position="112"/>
    </location>
</feature>
<dbReference type="AlphaFoldDB" id="D7G4Q6"/>
<dbReference type="PANTHER" id="PTHR43215">
    <property type="entry name" value="RADIAL SPOKE HEAD 1 HOMOLOG"/>
    <property type="match status" value="1"/>
</dbReference>
<dbReference type="OrthoDB" id="270720at2759"/>
<sequence>MTSTRERSESGGLGDGVGGKENETPSPATDRVRTSTTEDAQPAGQGHKQQRHTRENSTAVGAATKEGAATWPPPPPIPLILHLFLENHRPRDVSALPSGGSRGSNAGDGSSSVHRVWFTGGLAYEGQLLRREGGEKRVPHGWGNLTFPDKGFYQGCWHGGVVHGKGALHLPNGNSYLGSWAYGRKHGLGSFTWADGSRHEGYYLAGERSGVGTMHYASGGVYEGDFKAGRRHGVGRLELARGSHTRSYDGDWENDLPHGHGVFVDTAEGERFCGAWRHGIRSGAGTLVQGRLEKEKRQKGGEDTGEEAEREDEASSELAWYSGNFEHGLPHGDGTMTYCGATFCGHVEQGVPHGGGKIDFGEKSGFSSGVFEGSWIDGVPCGSGRWWYKQSGVALDCTFEQGYSRKIWST</sequence>
<organism evidence="3 4">
    <name type="scientific">Ectocarpus siliculosus</name>
    <name type="common">Brown alga</name>
    <name type="synonym">Conferva siliculosa</name>
    <dbReference type="NCBI Taxonomy" id="2880"/>
    <lineage>
        <taxon>Eukaryota</taxon>
        <taxon>Sar</taxon>
        <taxon>Stramenopiles</taxon>
        <taxon>Ochrophyta</taxon>
        <taxon>PX clade</taxon>
        <taxon>Phaeophyceae</taxon>
        <taxon>Ectocarpales</taxon>
        <taxon>Ectocarpaceae</taxon>
        <taxon>Ectocarpus</taxon>
    </lineage>
</organism>
<dbReference type="PANTHER" id="PTHR43215:SF14">
    <property type="entry name" value="RADIAL SPOKE HEAD 1 HOMOLOG"/>
    <property type="match status" value="1"/>
</dbReference>
<dbReference type="OMA" id="QWAVGWE"/>
<feature type="region of interest" description="Disordered" evidence="2">
    <location>
        <begin position="290"/>
        <end position="316"/>
    </location>
</feature>